<dbReference type="InterPro" id="IPR015168">
    <property type="entry name" value="SsuA/THI5"/>
</dbReference>
<evidence type="ECO:0000256" key="2">
    <source>
        <dbReference type="ARBA" id="ARBA00010742"/>
    </source>
</evidence>
<dbReference type="eggNOG" id="COG0715">
    <property type="taxonomic scope" value="Bacteria"/>
</dbReference>
<protein>
    <submittedName>
        <fullName evidence="5">NMT1/THI5 like domain protein</fullName>
    </submittedName>
</protein>
<evidence type="ECO:0000259" key="4">
    <source>
        <dbReference type="Pfam" id="PF09084"/>
    </source>
</evidence>
<dbReference type="Proteomes" id="UP000002257">
    <property type="component" value="Chromosome"/>
</dbReference>
<sequence>MRLTGAVGDHAPTRRQAVAQISAFCALGFSPSRGAAAVPKITVALVRSAGSGPLFIAAAKGYFADEGLDAELRFVASDDDARAAVAAGEAAFGVSQLTASFFSYAVDQRLTLIASQFSDQAGFPANALVIVKPAYDAGFKSVPDLRRKQIGLEDVGSGRRYALAHIAARYGLDPDELTIAALERPQREFEALRKGEIDAAVVSFHTALETASSASDLVLVRMGDLAQSQMGAVFTAQQTIDSNRPIVEKFIRAYQRGVASYDLTFLQRSDGDDEAKPDDYDSTLQLVSEQANVAPRLIDQAPLYCDRLGRLDEADVSAQLAFWQDHGMVARSASAANLIDGSFTAERLPGNPDPN</sequence>
<dbReference type="KEGG" id="msl:Msil_0490"/>
<accession>B8EJQ8</accession>
<dbReference type="GO" id="GO:0042597">
    <property type="term" value="C:periplasmic space"/>
    <property type="evidence" value="ECO:0007669"/>
    <property type="project" value="UniProtKB-SubCell"/>
</dbReference>
<dbReference type="GO" id="GO:0042918">
    <property type="term" value="P:alkanesulfonate transmembrane transport"/>
    <property type="evidence" value="ECO:0007669"/>
    <property type="project" value="TreeGrafter"/>
</dbReference>
<evidence type="ECO:0000256" key="1">
    <source>
        <dbReference type="ARBA" id="ARBA00004418"/>
    </source>
</evidence>
<dbReference type="RefSeq" id="WP_012589532.1">
    <property type="nucleotide sequence ID" value="NC_011666.1"/>
</dbReference>
<dbReference type="Pfam" id="PF09084">
    <property type="entry name" value="NMT1"/>
    <property type="match status" value="1"/>
</dbReference>
<dbReference type="SUPFAM" id="SSF53850">
    <property type="entry name" value="Periplasmic binding protein-like II"/>
    <property type="match status" value="1"/>
</dbReference>
<dbReference type="EMBL" id="CP001280">
    <property type="protein sequence ID" value="ACK49462.1"/>
    <property type="molecule type" value="Genomic_DNA"/>
</dbReference>
<dbReference type="Gene3D" id="3.40.190.10">
    <property type="entry name" value="Periplasmic binding protein-like II"/>
    <property type="match status" value="2"/>
</dbReference>
<dbReference type="STRING" id="395965.Msil_0490"/>
<evidence type="ECO:0000313" key="5">
    <source>
        <dbReference type="EMBL" id="ACK49462.1"/>
    </source>
</evidence>
<dbReference type="AlphaFoldDB" id="B8EJQ8"/>
<dbReference type="PANTHER" id="PTHR30024:SF47">
    <property type="entry name" value="TAURINE-BINDING PERIPLASMIC PROTEIN"/>
    <property type="match status" value="1"/>
</dbReference>
<keyword evidence="3" id="KW-0732">Signal</keyword>
<proteinExistence type="inferred from homology"/>
<evidence type="ECO:0000313" key="6">
    <source>
        <dbReference type="Proteomes" id="UP000002257"/>
    </source>
</evidence>
<dbReference type="PANTHER" id="PTHR30024">
    <property type="entry name" value="ALIPHATIC SULFONATES-BINDING PROTEIN-RELATED"/>
    <property type="match status" value="1"/>
</dbReference>
<comment type="subcellular location">
    <subcellularLocation>
        <location evidence="1">Periplasm</location>
    </subcellularLocation>
</comment>
<dbReference type="HOGENOM" id="CLU_028871_7_1_5"/>
<keyword evidence="6" id="KW-1185">Reference proteome</keyword>
<organism evidence="5 6">
    <name type="scientific">Methylocella silvestris (strain DSM 15510 / CIP 108128 / LMG 27833 / NCIMB 13906 / BL2)</name>
    <dbReference type="NCBI Taxonomy" id="395965"/>
    <lineage>
        <taxon>Bacteria</taxon>
        <taxon>Pseudomonadati</taxon>
        <taxon>Pseudomonadota</taxon>
        <taxon>Alphaproteobacteria</taxon>
        <taxon>Hyphomicrobiales</taxon>
        <taxon>Beijerinckiaceae</taxon>
        <taxon>Methylocella</taxon>
    </lineage>
</organism>
<name>B8EJQ8_METSB</name>
<gene>
    <name evidence="5" type="ordered locus">Msil_0490</name>
</gene>
<feature type="domain" description="SsuA/THI5-like" evidence="4">
    <location>
        <begin position="52"/>
        <end position="259"/>
    </location>
</feature>
<reference evidence="5 6" key="1">
    <citation type="journal article" date="2010" name="J. Bacteriol.">
        <title>Complete genome sequence of the aerobic facultative methanotroph Methylocella silvestris BL2.</title>
        <authorList>
            <person name="Chen Y."/>
            <person name="Crombie A."/>
            <person name="Rahman M.T."/>
            <person name="Dedysh S.N."/>
            <person name="Liesack W."/>
            <person name="Stott M.B."/>
            <person name="Alam M."/>
            <person name="Theisen A.R."/>
            <person name="Murrell J.C."/>
            <person name="Dunfield P.F."/>
        </authorList>
    </citation>
    <scope>NUCLEOTIDE SEQUENCE [LARGE SCALE GENOMIC DNA]</scope>
    <source>
        <strain evidence="6">DSM 15510 / CIP 108128 / LMG 27833 / NCIMB 13906 / BL2</strain>
    </source>
</reference>
<evidence type="ECO:0000256" key="3">
    <source>
        <dbReference type="ARBA" id="ARBA00022729"/>
    </source>
</evidence>
<comment type="similarity">
    <text evidence="2">Belongs to the bacterial solute-binding protein SsuA/TauA family.</text>
</comment>